<proteinExistence type="predicted"/>
<organism evidence="1 2">
    <name type="scientific">Actinoallomurus oryzae</name>
    <dbReference type="NCBI Taxonomy" id="502180"/>
    <lineage>
        <taxon>Bacteria</taxon>
        <taxon>Bacillati</taxon>
        <taxon>Actinomycetota</taxon>
        <taxon>Actinomycetes</taxon>
        <taxon>Streptosporangiales</taxon>
        <taxon>Thermomonosporaceae</taxon>
        <taxon>Actinoallomurus</taxon>
    </lineage>
</organism>
<dbReference type="Proteomes" id="UP001500503">
    <property type="component" value="Unassembled WGS sequence"/>
</dbReference>
<evidence type="ECO:0000313" key="1">
    <source>
        <dbReference type="EMBL" id="GAA4514661.1"/>
    </source>
</evidence>
<dbReference type="RefSeq" id="WP_345473615.1">
    <property type="nucleotide sequence ID" value="NZ_BAABHF010000049.1"/>
</dbReference>
<reference evidence="2" key="1">
    <citation type="journal article" date="2019" name="Int. J. Syst. Evol. Microbiol.">
        <title>The Global Catalogue of Microorganisms (GCM) 10K type strain sequencing project: providing services to taxonomists for standard genome sequencing and annotation.</title>
        <authorList>
            <consortium name="The Broad Institute Genomics Platform"/>
            <consortium name="The Broad Institute Genome Sequencing Center for Infectious Disease"/>
            <person name="Wu L."/>
            <person name="Ma J."/>
        </authorList>
    </citation>
    <scope>NUCLEOTIDE SEQUENCE [LARGE SCALE GENOMIC DNA]</scope>
    <source>
        <strain evidence="2">JCM 17933</strain>
    </source>
</reference>
<name>A0ABP8R030_9ACTN</name>
<comment type="caution">
    <text evidence="1">The sequence shown here is derived from an EMBL/GenBank/DDBJ whole genome shotgun (WGS) entry which is preliminary data.</text>
</comment>
<evidence type="ECO:0000313" key="2">
    <source>
        <dbReference type="Proteomes" id="UP001500503"/>
    </source>
</evidence>
<evidence type="ECO:0008006" key="3">
    <source>
        <dbReference type="Google" id="ProtNLM"/>
    </source>
</evidence>
<sequence>MAAFIVQPPAYRTRRRTLGDAVVSAVTAAGPGLTLAGSFRFGDFHLDADADVAHSLSDVDLVADGAGDEARALMARKVEEGLAERVGMRLRVSVHPGAKFAALSPADARFLAIGEYLRHRDDGPGTLYHDFLLAKVTLLVLREHQGERYLEVAGRLATDEAALAARIKLGVAHGGFLPAARTLLGRAPYPEARLLAERFLPRADAAEVRAYTRELRRRPGIDPWLREYVAGKVDAAATPLR</sequence>
<accession>A0ABP8R030</accession>
<keyword evidence="2" id="KW-1185">Reference proteome</keyword>
<gene>
    <name evidence="1" type="ORF">GCM10023191_083510</name>
</gene>
<dbReference type="EMBL" id="BAABHF010000049">
    <property type="protein sequence ID" value="GAA4514661.1"/>
    <property type="molecule type" value="Genomic_DNA"/>
</dbReference>
<protein>
    <recommendedName>
        <fullName evidence="3">Nucleotidyl transferase AbiEii toxin, Type IV TA system</fullName>
    </recommendedName>
</protein>